<comment type="caution">
    <text evidence="2">The sequence shown here is derived from an EMBL/GenBank/DDBJ whole genome shotgun (WGS) entry which is preliminary data.</text>
</comment>
<dbReference type="Proteomes" id="UP001277761">
    <property type="component" value="Unassembled WGS sequence"/>
</dbReference>
<dbReference type="InterPro" id="IPR050508">
    <property type="entry name" value="Methyltransf_Superfamily"/>
</dbReference>
<dbReference type="InterPro" id="IPR013216">
    <property type="entry name" value="Methyltransf_11"/>
</dbReference>
<evidence type="ECO:0000259" key="1">
    <source>
        <dbReference type="Pfam" id="PF08241"/>
    </source>
</evidence>
<sequence length="315" mass="34217">MTPFPTSGSAAAEPDTAEQIRDVNTRYHDGAAEHYDAKWGIDWGEVGRDQVLQKIHKLLGRPAPVFGDALEIGAGTGYFTLHLLQAGLIERATATDISPGMIAALERNAETLGLDVTTAVAGAEELPFPDESFDLVCGHAILHHIPDLERAFAEFHRVLRPGGVVLFAGEPSRNGDKLAAIPKGAALRVAPIWRRLMQAGPAVIGQDDGGEENHALEHLVDVHAFVPAELRGPAEAAGFATVDVQGEELAANWFGWFNRAMESTADPDDIPWSWRRYAFRGYLLFQQLDRRLLEGRLPAGVFYNLMVVARKAAGA</sequence>
<accession>A0ABU4VI87</accession>
<dbReference type="Pfam" id="PF08241">
    <property type="entry name" value="Methyltransf_11"/>
    <property type="match status" value="1"/>
</dbReference>
<keyword evidence="3" id="KW-1185">Reference proteome</keyword>
<name>A0ABU4VI87_9ACTN</name>
<proteinExistence type="predicted"/>
<dbReference type="PANTHER" id="PTHR42912:SF93">
    <property type="entry name" value="N6-ADENOSINE-METHYLTRANSFERASE TMT1A"/>
    <property type="match status" value="1"/>
</dbReference>
<organism evidence="2 3">
    <name type="scientific">Patulibacter brassicae</name>
    <dbReference type="NCBI Taxonomy" id="1705717"/>
    <lineage>
        <taxon>Bacteria</taxon>
        <taxon>Bacillati</taxon>
        <taxon>Actinomycetota</taxon>
        <taxon>Thermoleophilia</taxon>
        <taxon>Solirubrobacterales</taxon>
        <taxon>Patulibacteraceae</taxon>
        <taxon>Patulibacter</taxon>
    </lineage>
</organism>
<dbReference type="PANTHER" id="PTHR42912">
    <property type="entry name" value="METHYLTRANSFERASE"/>
    <property type="match status" value="1"/>
</dbReference>
<dbReference type="InterPro" id="IPR029063">
    <property type="entry name" value="SAM-dependent_MTases_sf"/>
</dbReference>
<dbReference type="Gene3D" id="3.40.50.150">
    <property type="entry name" value="Vaccinia Virus protein VP39"/>
    <property type="match status" value="1"/>
</dbReference>
<dbReference type="CDD" id="cd02440">
    <property type="entry name" value="AdoMet_MTases"/>
    <property type="match status" value="1"/>
</dbReference>
<gene>
    <name evidence="2" type="ORF">SK069_07315</name>
</gene>
<protein>
    <submittedName>
        <fullName evidence="2">Class I SAM-dependent methyltransferase</fullName>
        <ecNumber evidence="2">2.1.-.-</ecNumber>
    </submittedName>
</protein>
<dbReference type="SUPFAM" id="SSF53335">
    <property type="entry name" value="S-adenosyl-L-methionine-dependent methyltransferases"/>
    <property type="match status" value="1"/>
</dbReference>
<evidence type="ECO:0000313" key="3">
    <source>
        <dbReference type="Proteomes" id="UP001277761"/>
    </source>
</evidence>
<dbReference type="RefSeq" id="WP_319953544.1">
    <property type="nucleotide sequence ID" value="NZ_JAXAVX010000002.1"/>
</dbReference>
<dbReference type="EMBL" id="JAXAVX010000002">
    <property type="protein sequence ID" value="MDX8151394.1"/>
    <property type="molecule type" value="Genomic_DNA"/>
</dbReference>
<feature type="domain" description="Methyltransferase type 11" evidence="1">
    <location>
        <begin position="70"/>
        <end position="167"/>
    </location>
</feature>
<dbReference type="GO" id="GO:0032259">
    <property type="term" value="P:methylation"/>
    <property type="evidence" value="ECO:0007669"/>
    <property type="project" value="UniProtKB-KW"/>
</dbReference>
<dbReference type="GO" id="GO:0008168">
    <property type="term" value="F:methyltransferase activity"/>
    <property type="evidence" value="ECO:0007669"/>
    <property type="project" value="UniProtKB-KW"/>
</dbReference>
<dbReference type="EC" id="2.1.-.-" evidence="2"/>
<keyword evidence="2" id="KW-0489">Methyltransferase</keyword>
<reference evidence="2 3" key="1">
    <citation type="submission" date="2023-11" db="EMBL/GenBank/DDBJ databases">
        <authorList>
            <person name="Xu M."/>
            <person name="Jiang T."/>
        </authorList>
    </citation>
    <scope>NUCLEOTIDE SEQUENCE [LARGE SCALE GENOMIC DNA]</scope>
    <source>
        <strain evidence="2 3">SD</strain>
    </source>
</reference>
<keyword evidence="2" id="KW-0808">Transferase</keyword>
<evidence type="ECO:0000313" key="2">
    <source>
        <dbReference type="EMBL" id="MDX8151394.1"/>
    </source>
</evidence>